<keyword evidence="1" id="KW-1133">Transmembrane helix</keyword>
<dbReference type="EMBL" id="CP024201">
    <property type="protein sequence ID" value="ATQ41999.1"/>
    <property type="molecule type" value="Genomic_DNA"/>
</dbReference>
<dbReference type="PANTHER" id="PTHR37299:SF1">
    <property type="entry name" value="STAGE 0 SPORULATION PROTEIN A HOMOLOG"/>
    <property type="match status" value="1"/>
</dbReference>
<evidence type="ECO:0000256" key="2">
    <source>
        <dbReference type="SAM" id="SignalP"/>
    </source>
</evidence>
<feature type="transmembrane region" description="Helical" evidence="1">
    <location>
        <begin position="255"/>
        <end position="273"/>
    </location>
</feature>
<feature type="signal peptide" evidence="2">
    <location>
        <begin position="1"/>
        <end position="23"/>
    </location>
</feature>
<evidence type="ECO:0000256" key="1">
    <source>
        <dbReference type="SAM" id="Phobius"/>
    </source>
</evidence>
<feature type="chain" id="PRO_5013601874" description="HTH LytTR-type domain-containing protein" evidence="2">
    <location>
        <begin position="24"/>
        <end position="497"/>
    </location>
</feature>
<feature type="transmembrane region" description="Helical" evidence="1">
    <location>
        <begin position="223"/>
        <end position="243"/>
    </location>
</feature>
<dbReference type="GO" id="GO:0000156">
    <property type="term" value="F:phosphorelay response regulator activity"/>
    <property type="evidence" value="ECO:0007669"/>
    <property type="project" value="InterPro"/>
</dbReference>
<dbReference type="KEGG" id="cmb:CSW64_06015"/>
<keyword evidence="1" id="KW-0472">Membrane</keyword>
<dbReference type="OrthoDB" id="9781059at2"/>
<dbReference type="Proteomes" id="UP000228945">
    <property type="component" value="Chromosome"/>
</dbReference>
<dbReference type="PROSITE" id="PS50930">
    <property type="entry name" value="HTH_LYTTR"/>
    <property type="match status" value="1"/>
</dbReference>
<keyword evidence="2" id="KW-0732">Signal</keyword>
<dbReference type="Gene3D" id="2.40.50.1020">
    <property type="entry name" value="LytTr DNA-binding domain"/>
    <property type="match status" value="1"/>
</dbReference>
<feature type="transmembrane region" description="Helical" evidence="1">
    <location>
        <begin position="330"/>
        <end position="349"/>
    </location>
</feature>
<dbReference type="PANTHER" id="PTHR37299">
    <property type="entry name" value="TRANSCRIPTIONAL REGULATOR-RELATED"/>
    <property type="match status" value="1"/>
</dbReference>
<evidence type="ECO:0000313" key="5">
    <source>
        <dbReference type="Proteomes" id="UP000228945"/>
    </source>
</evidence>
<dbReference type="RefSeq" id="WP_099621255.1">
    <property type="nucleotide sequence ID" value="NZ_CP024201.1"/>
</dbReference>
<feature type="transmembrane region" description="Helical" evidence="1">
    <location>
        <begin position="308"/>
        <end position="324"/>
    </location>
</feature>
<evidence type="ECO:0000313" key="4">
    <source>
        <dbReference type="EMBL" id="ATQ41999.1"/>
    </source>
</evidence>
<dbReference type="Pfam" id="PF04397">
    <property type="entry name" value="LytTR"/>
    <property type="match status" value="1"/>
</dbReference>
<keyword evidence="1" id="KW-0812">Transmembrane</keyword>
<dbReference type="InterPro" id="IPR046947">
    <property type="entry name" value="LytR-like"/>
</dbReference>
<dbReference type="GO" id="GO:0003677">
    <property type="term" value="F:DNA binding"/>
    <property type="evidence" value="ECO:0007669"/>
    <property type="project" value="InterPro"/>
</dbReference>
<name>A0A2D2AVG2_9CAUL</name>
<accession>A0A2D2AVG2</accession>
<proteinExistence type="predicted"/>
<protein>
    <recommendedName>
        <fullName evidence="3">HTH LytTR-type domain-containing protein</fullName>
    </recommendedName>
</protein>
<organism evidence="4 5">
    <name type="scientific">Caulobacter mirabilis</name>
    <dbReference type="NCBI Taxonomy" id="69666"/>
    <lineage>
        <taxon>Bacteria</taxon>
        <taxon>Pseudomonadati</taxon>
        <taxon>Pseudomonadota</taxon>
        <taxon>Alphaproteobacteria</taxon>
        <taxon>Caulobacterales</taxon>
        <taxon>Caulobacteraceae</taxon>
        <taxon>Caulobacter</taxon>
    </lineage>
</organism>
<feature type="domain" description="HTH LytTR-type" evidence="3">
    <location>
        <begin position="369"/>
        <end position="473"/>
    </location>
</feature>
<keyword evidence="5" id="KW-1185">Reference proteome</keyword>
<feature type="transmembrane region" description="Helical" evidence="1">
    <location>
        <begin position="193"/>
        <end position="211"/>
    </location>
</feature>
<sequence>MWRILILAGLLAALSSAASTAWAREAAWAVCTGRRAAEGPVLRDCRPLEGVIDPQGRELWIRAMVQAPSGDGPHALYLAGAASSEAWLNGRRLGANGRPGADAGQEQPGRYQSALPVPAAAWKPGANELVVHLSSFHGGLPLARPMGMAAIGPYPLPSRLPVLAVTLATAGALAAAAFGFGAIHGVRRTRSSLILAALAAVAALQAAAETLRPLYNYPYPLHVWRLGLIWLLAAAFAILLATYAAGRFSPRWRRGIVGAALVLVGGTAFLPGFDSKTGWALLAGIVLALAAALIGVRSRVPGARPTAAYLALFIVLAFALPELFVDLSHFLFAAGLVLPLLMVEVVRLGRADLGRETALTQAVHRPDRLTVASAKGVEFVRMAEIIAITGADDYAELRLAGGRRLLHAARLDQLESELPADFLRVHRSAIANLAFVQRLERAGDGRWRLHLAGGEVLNVSRSRLPALRDQLDDRAPPVVATALTTTGAPRERQDAPV</sequence>
<gene>
    <name evidence="4" type="ORF">CSW64_06015</name>
</gene>
<feature type="transmembrane region" description="Helical" evidence="1">
    <location>
        <begin position="160"/>
        <end position="181"/>
    </location>
</feature>
<dbReference type="AlphaFoldDB" id="A0A2D2AVG2"/>
<dbReference type="InterPro" id="IPR007492">
    <property type="entry name" value="LytTR_DNA-bd_dom"/>
</dbReference>
<evidence type="ECO:0000259" key="3">
    <source>
        <dbReference type="PROSITE" id="PS50930"/>
    </source>
</evidence>
<reference evidence="4 5" key="1">
    <citation type="submission" date="2017-10" db="EMBL/GenBank/DDBJ databases">
        <title>Genome sequence of Caulobacter mirabilis FWC38.</title>
        <authorList>
            <person name="Fiebig A."/>
            <person name="Crosson S."/>
        </authorList>
    </citation>
    <scope>NUCLEOTIDE SEQUENCE [LARGE SCALE GENOMIC DNA]</scope>
    <source>
        <strain evidence="4 5">FWC 38</strain>
    </source>
</reference>
<dbReference type="SMART" id="SM00850">
    <property type="entry name" value="LytTR"/>
    <property type="match status" value="1"/>
</dbReference>
<feature type="transmembrane region" description="Helical" evidence="1">
    <location>
        <begin position="279"/>
        <end position="296"/>
    </location>
</feature>